<sequence length="94" mass="10529">MILFTNCYLQVDLFFYGEPEEAKDQEIDENGVPVPDFGVTEYGGGVDMIANDQWAGDQWTSEALAAGAGDWLIQVRYLDIYSLHTHYSLACLLC</sequence>
<reference evidence="1" key="1">
    <citation type="submission" date="2022-03" db="EMBL/GenBank/DDBJ databases">
        <title>A functionally conserved STORR gene fusion in Papaver species that diverged 16.8 million years ago.</title>
        <authorList>
            <person name="Catania T."/>
        </authorList>
    </citation>
    <scope>NUCLEOTIDE SEQUENCE</scope>
    <source>
        <strain evidence="1">S-191538</strain>
    </source>
</reference>
<protein>
    <submittedName>
        <fullName evidence="1">Uncharacterized protein</fullName>
    </submittedName>
</protein>
<evidence type="ECO:0000313" key="1">
    <source>
        <dbReference type="EMBL" id="MCL7027561.1"/>
    </source>
</evidence>
<dbReference type="AlphaFoldDB" id="A0AA41V1Q4"/>
<name>A0AA41V1Q4_PAPNU</name>
<dbReference type="EMBL" id="JAJJMA010069555">
    <property type="protein sequence ID" value="MCL7027561.1"/>
    <property type="molecule type" value="Genomic_DNA"/>
</dbReference>
<comment type="caution">
    <text evidence="1">The sequence shown here is derived from an EMBL/GenBank/DDBJ whole genome shotgun (WGS) entry which is preliminary data.</text>
</comment>
<evidence type="ECO:0000313" key="2">
    <source>
        <dbReference type="Proteomes" id="UP001177140"/>
    </source>
</evidence>
<accession>A0AA41V1Q4</accession>
<organism evidence="1 2">
    <name type="scientific">Papaver nudicaule</name>
    <name type="common">Iceland poppy</name>
    <dbReference type="NCBI Taxonomy" id="74823"/>
    <lineage>
        <taxon>Eukaryota</taxon>
        <taxon>Viridiplantae</taxon>
        <taxon>Streptophyta</taxon>
        <taxon>Embryophyta</taxon>
        <taxon>Tracheophyta</taxon>
        <taxon>Spermatophyta</taxon>
        <taxon>Magnoliopsida</taxon>
        <taxon>Ranunculales</taxon>
        <taxon>Papaveraceae</taxon>
        <taxon>Papaveroideae</taxon>
        <taxon>Papaver</taxon>
    </lineage>
</organism>
<gene>
    <name evidence="1" type="ORF">MKW94_016164</name>
</gene>
<dbReference type="Proteomes" id="UP001177140">
    <property type="component" value="Unassembled WGS sequence"/>
</dbReference>
<keyword evidence="2" id="KW-1185">Reference proteome</keyword>
<proteinExistence type="predicted"/>